<feature type="non-terminal residue" evidence="1">
    <location>
        <position position="1"/>
    </location>
</feature>
<reference evidence="1 2" key="1">
    <citation type="submission" date="2014-02" db="EMBL/GenBank/DDBJ databases">
        <title>Transposable element dynamics among asymbiotic and ectomycorrhizal Amanita fungi.</title>
        <authorList>
            <consortium name="DOE Joint Genome Institute"/>
            <person name="Hess J."/>
            <person name="Skrede I."/>
            <person name="Wolfe B."/>
            <person name="LaButti K."/>
            <person name="Ohm R.A."/>
            <person name="Grigoriev I.V."/>
            <person name="Pringle A."/>
        </authorList>
    </citation>
    <scope>NUCLEOTIDE SEQUENCE [LARGE SCALE GENOMIC DNA]</scope>
    <source>
        <strain evidence="1 2">SKay4041</strain>
    </source>
</reference>
<evidence type="ECO:0000313" key="2">
    <source>
        <dbReference type="Proteomes" id="UP000242287"/>
    </source>
</evidence>
<dbReference type="Proteomes" id="UP000242287">
    <property type="component" value="Unassembled WGS sequence"/>
</dbReference>
<organism evidence="1 2">
    <name type="scientific">Amanita thiersii Skay4041</name>
    <dbReference type="NCBI Taxonomy" id="703135"/>
    <lineage>
        <taxon>Eukaryota</taxon>
        <taxon>Fungi</taxon>
        <taxon>Dikarya</taxon>
        <taxon>Basidiomycota</taxon>
        <taxon>Agaricomycotina</taxon>
        <taxon>Agaricomycetes</taxon>
        <taxon>Agaricomycetidae</taxon>
        <taxon>Agaricales</taxon>
        <taxon>Pluteineae</taxon>
        <taxon>Amanitaceae</taxon>
        <taxon>Amanita</taxon>
    </lineage>
</organism>
<gene>
    <name evidence="1" type="ORF">AMATHDRAFT_128539</name>
</gene>
<dbReference type="OrthoDB" id="3039988at2759"/>
<accession>A0A2A9N9D6</accession>
<proteinExistence type="predicted"/>
<evidence type="ECO:0000313" key="1">
    <source>
        <dbReference type="EMBL" id="PFH45864.1"/>
    </source>
</evidence>
<protein>
    <submittedName>
        <fullName evidence="1">Uncharacterized protein</fullName>
    </submittedName>
</protein>
<feature type="non-terminal residue" evidence="1">
    <location>
        <position position="72"/>
    </location>
</feature>
<name>A0A2A9N9D6_9AGAR</name>
<sequence length="72" mass="8206">CMICQCWDHPTKFCKSKTHFCARCRGVHPTTMHKVACKQCKKGTLCEVKCVNCEGPHMSSSDHCPFFKARNN</sequence>
<keyword evidence="2" id="KW-1185">Reference proteome</keyword>
<dbReference type="EMBL" id="KZ302276">
    <property type="protein sequence ID" value="PFH45864.1"/>
    <property type="molecule type" value="Genomic_DNA"/>
</dbReference>
<dbReference type="AlphaFoldDB" id="A0A2A9N9D6"/>